<keyword evidence="7" id="KW-1185">Reference proteome</keyword>
<dbReference type="Gene3D" id="1.10.30.10">
    <property type="entry name" value="High mobility group box domain"/>
    <property type="match status" value="1"/>
</dbReference>
<evidence type="ECO:0000313" key="6">
    <source>
        <dbReference type="EMBL" id="KAH0562936.1"/>
    </source>
</evidence>
<comment type="subcellular location">
    <subcellularLocation>
        <location evidence="1">Nucleus</location>
    </subcellularLocation>
</comment>
<accession>A0A9P8LE64</accession>
<reference evidence="6" key="1">
    <citation type="submission" date="2021-03" db="EMBL/GenBank/DDBJ databases">
        <title>Comparative genomics and phylogenomic investigation of the class Geoglossomycetes provide insights into ecological specialization and systematics.</title>
        <authorList>
            <person name="Melie T."/>
            <person name="Pirro S."/>
            <person name="Miller A.N."/>
            <person name="Quandt A."/>
        </authorList>
    </citation>
    <scope>NUCLEOTIDE SEQUENCE</scope>
    <source>
        <strain evidence="6">CAQ_001_2017</strain>
    </source>
</reference>
<proteinExistence type="predicted"/>
<organism evidence="6 7">
    <name type="scientific">Trichoglossum hirsutum</name>
    <dbReference type="NCBI Taxonomy" id="265104"/>
    <lineage>
        <taxon>Eukaryota</taxon>
        <taxon>Fungi</taxon>
        <taxon>Dikarya</taxon>
        <taxon>Ascomycota</taxon>
        <taxon>Pezizomycotina</taxon>
        <taxon>Geoglossomycetes</taxon>
        <taxon>Geoglossales</taxon>
        <taxon>Geoglossaceae</taxon>
        <taxon>Trichoglossum</taxon>
    </lineage>
</organism>
<name>A0A9P8LE64_9PEZI</name>
<dbReference type="Pfam" id="PF24245">
    <property type="entry name" value="INO80F"/>
    <property type="match status" value="1"/>
</dbReference>
<dbReference type="InterPro" id="IPR036910">
    <property type="entry name" value="HMG_box_dom_sf"/>
</dbReference>
<dbReference type="EMBL" id="JAGHQM010000281">
    <property type="protein sequence ID" value="KAH0562936.1"/>
    <property type="molecule type" value="Genomic_DNA"/>
</dbReference>
<comment type="caution">
    <text evidence="6">The sequence shown here is derived from an EMBL/GenBank/DDBJ whole genome shotgun (WGS) entry which is preliminary data.</text>
</comment>
<protein>
    <recommendedName>
        <fullName evidence="5">HMG box domain-containing protein</fullName>
    </recommendedName>
</protein>
<feature type="compositionally biased region" description="Pro residues" evidence="4">
    <location>
        <begin position="100"/>
        <end position="110"/>
    </location>
</feature>
<sequence length="254" mass="27762">MPPGNIPAPLPPSVEHAYRQKCIDLKKRINEVEESNDALRLRKARTKRGILKLRLERAFLLEQLAKRTSANVEDSDGSPSPPPPPQEKPLRTKRSHYRAPPSPARPPHSPPSAATTPYDASQATFSILNHATEIPRSTNPTATTPNSRPSAVAIGNASNGPPNAFSLFCEETRPQLQAQHGQDPDFEMEKSLTQAWQELDERSKEKYEEESRRQAGMAEAAPSSPPGGRSEDVEMEGTEENGDGAGSGFTAVNR</sequence>
<dbReference type="GO" id="GO:0003677">
    <property type="term" value="F:DNA binding"/>
    <property type="evidence" value="ECO:0007669"/>
    <property type="project" value="UniProtKB-UniRule"/>
</dbReference>
<keyword evidence="2 3" id="KW-0539">Nucleus</keyword>
<dbReference type="InterPro" id="IPR056513">
    <property type="entry name" value="INO80F"/>
</dbReference>
<feature type="region of interest" description="Disordered" evidence="4">
    <location>
        <begin position="67"/>
        <end position="254"/>
    </location>
</feature>
<evidence type="ECO:0000256" key="3">
    <source>
        <dbReference type="PROSITE-ProRule" id="PRU00267"/>
    </source>
</evidence>
<evidence type="ECO:0000259" key="5">
    <source>
        <dbReference type="PROSITE" id="PS50118"/>
    </source>
</evidence>
<feature type="compositionally biased region" description="Basic and acidic residues" evidence="4">
    <location>
        <begin position="199"/>
        <end position="213"/>
    </location>
</feature>
<dbReference type="PROSITE" id="PS50118">
    <property type="entry name" value="HMG_BOX_2"/>
    <property type="match status" value="1"/>
</dbReference>
<evidence type="ECO:0000313" key="7">
    <source>
        <dbReference type="Proteomes" id="UP000750711"/>
    </source>
</evidence>
<dbReference type="Proteomes" id="UP000750711">
    <property type="component" value="Unassembled WGS sequence"/>
</dbReference>
<dbReference type="SUPFAM" id="SSF47095">
    <property type="entry name" value="HMG-box"/>
    <property type="match status" value="1"/>
</dbReference>
<dbReference type="AlphaFoldDB" id="A0A9P8LE64"/>
<evidence type="ECO:0000256" key="1">
    <source>
        <dbReference type="ARBA" id="ARBA00004123"/>
    </source>
</evidence>
<evidence type="ECO:0000256" key="2">
    <source>
        <dbReference type="ARBA" id="ARBA00023242"/>
    </source>
</evidence>
<dbReference type="Pfam" id="PF00505">
    <property type="entry name" value="HMG_box"/>
    <property type="match status" value="1"/>
</dbReference>
<feature type="DNA-binding region" description="HMG box" evidence="3">
    <location>
        <begin position="158"/>
        <end position="214"/>
    </location>
</feature>
<feature type="compositionally biased region" description="Acidic residues" evidence="4">
    <location>
        <begin position="233"/>
        <end position="242"/>
    </location>
</feature>
<feature type="domain" description="HMG box" evidence="5">
    <location>
        <begin position="158"/>
        <end position="214"/>
    </location>
</feature>
<feature type="compositionally biased region" description="Polar residues" evidence="4">
    <location>
        <begin position="119"/>
        <end position="149"/>
    </location>
</feature>
<keyword evidence="3" id="KW-0238">DNA-binding</keyword>
<gene>
    <name evidence="6" type="ORF">GP486_002496</name>
</gene>
<evidence type="ECO:0000256" key="4">
    <source>
        <dbReference type="SAM" id="MobiDB-lite"/>
    </source>
</evidence>
<dbReference type="InterPro" id="IPR009071">
    <property type="entry name" value="HMG_box_dom"/>
</dbReference>
<dbReference type="GO" id="GO:0005634">
    <property type="term" value="C:nucleus"/>
    <property type="evidence" value="ECO:0007669"/>
    <property type="project" value="UniProtKB-SubCell"/>
</dbReference>